<name>A0AAE4Y8T2_9RHOB</name>
<dbReference type="RefSeq" id="WP_168773862.1">
    <property type="nucleotide sequence ID" value="NZ_JAABNR010000004.1"/>
</dbReference>
<evidence type="ECO:0000256" key="2">
    <source>
        <dbReference type="SAM" id="SignalP"/>
    </source>
</evidence>
<evidence type="ECO:0000259" key="3">
    <source>
        <dbReference type="Pfam" id="PF07593"/>
    </source>
</evidence>
<reference evidence="4" key="1">
    <citation type="submission" date="2020-01" db="EMBL/GenBank/DDBJ databases">
        <authorList>
            <person name="Chen W.-M."/>
        </authorList>
    </citation>
    <scope>NUCLEOTIDE SEQUENCE</scope>
    <source>
        <strain evidence="4">CYK-10</strain>
    </source>
</reference>
<dbReference type="EMBL" id="JAABNR010000004">
    <property type="protein sequence ID" value="NBZ87056.1"/>
    <property type="molecule type" value="Genomic_DNA"/>
</dbReference>
<feature type="domain" description="ASPIC/UnbV" evidence="3">
    <location>
        <begin position="444"/>
        <end position="509"/>
    </location>
</feature>
<dbReference type="Pfam" id="PF13517">
    <property type="entry name" value="FG-GAP_3"/>
    <property type="match status" value="2"/>
</dbReference>
<keyword evidence="1 2" id="KW-0732">Signal</keyword>
<dbReference type="InterPro" id="IPR013517">
    <property type="entry name" value="FG-GAP"/>
</dbReference>
<evidence type="ECO:0000256" key="1">
    <source>
        <dbReference type="ARBA" id="ARBA00022729"/>
    </source>
</evidence>
<evidence type="ECO:0000313" key="4">
    <source>
        <dbReference type="EMBL" id="NBZ87056.1"/>
    </source>
</evidence>
<dbReference type="InterPro" id="IPR028994">
    <property type="entry name" value="Integrin_alpha_N"/>
</dbReference>
<dbReference type="PANTHER" id="PTHR16026">
    <property type="entry name" value="CARTILAGE ACIDIC PROTEIN 1"/>
    <property type="match status" value="1"/>
</dbReference>
<feature type="signal peptide" evidence="2">
    <location>
        <begin position="1"/>
        <end position="17"/>
    </location>
</feature>
<dbReference type="Proteomes" id="UP001193501">
    <property type="component" value="Unassembled WGS sequence"/>
</dbReference>
<dbReference type="Gene3D" id="2.130.10.130">
    <property type="entry name" value="Integrin alpha, N-terminal"/>
    <property type="match status" value="1"/>
</dbReference>
<dbReference type="AlphaFoldDB" id="A0AAE4Y8T2"/>
<gene>
    <name evidence="4" type="ORF">GV832_05635</name>
</gene>
<dbReference type="Pfam" id="PF07593">
    <property type="entry name" value="UnbV_ASPIC"/>
    <property type="match status" value="1"/>
</dbReference>
<dbReference type="SUPFAM" id="SSF69318">
    <property type="entry name" value="Integrin alpha N-terminal domain"/>
    <property type="match status" value="1"/>
</dbReference>
<accession>A0AAE4Y8T2</accession>
<dbReference type="InterPro" id="IPR027039">
    <property type="entry name" value="Crtac1"/>
</dbReference>
<dbReference type="PANTHER" id="PTHR16026:SF0">
    <property type="entry name" value="CARTILAGE ACIDIC PROTEIN 1"/>
    <property type="match status" value="1"/>
</dbReference>
<comment type="caution">
    <text evidence="4">The sequence shown here is derived from an EMBL/GenBank/DDBJ whole genome shotgun (WGS) entry which is preliminary data.</text>
</comment>
<feature type="chain" id="PRO_5042099105" description="ASPIC/UnbV domain-containing protein" evidence="2">
    <location>
        <begin position="18"/>
        <end position="520"/>
    </location>
</feature>
<organism evidence="4 5">
    <name type="scientific">Stagnihabitans tardus</name>
    <dbReference type="NCBI Taxonomy" id="2699202"/>
    <lineage>
        <taxon>Bacteria</taxon>
        <taxon>Pseudomonadati</taxon>
        <taxon>Pseudomonadota</taxon>
        <taxon>Alphaproteobacteria</taxon>
        <taxon>Rhodobacterales</taxon>
        <taxon>Paracoccaceae</taxon>
        <taxon>Stagnihabitans</taxon>
    </lineage>
</organism>
<dbReference type="InterPro" id="IPR011519">
    <property type="entry name" value="UnbV_ASPIC"/>
</dbReference>
<keyword evidence="5" id="KW-1185">Reference proteome</keyword>
<evidence type="ECO:0000313" key="5">
    <source>
        <dbReference type="Proteomes" id="UP001193501"/>
    </source>
</evidence>
<proteinExistence type="predicted"/>
<protein>
    <recommendedName>
        <fullName evidence="3">ASPIC/UnbV domain-containing protein</fullName>
    </recommendedName>
</protein>
<sequence length="520" mass="56214">MRKSLALTLVLAMPALAEPVVPQFQDQTATSGVVHSYEGDWQFMVGGGVAAFDCSGDSLPELFFAGGTAPAALYLNESKPGALSFRAQVAGLEETRVTGAWPLDIDSDGVMDLVVLRSGEDLVMRGLGQCRFERMNEAWGFEGRDLWSSAFAATWEKGADWPTLAVGTYIDRKEEAFPWGSCTENLLYRPKGQGFAEPLELQPSFCALSMLFTDWNLSGTPSLRVSNDREYYKGGTEQMWHVPPGEAPKLYGKEEGWKPLKIWGMGIASADVNGDLFPDYYLTSMADQKLQTLAEGPGKPVFKDVAFAMKATAHRPYTGGDERPSTGWHAEFQDVNDDGFVDLFVAKGNVEKMPDFAQNDPNNLLLGGEKGFTEAGDRAGVASMAMARGASVVDLDGDGRLDLVVANRHSGAELWRNKGLGIGGEALGHWLMLAPVQEGANRDAVGGWIEVRVGDRVQRRELTVGGGQGGGQIGWRHFGIGAEAAAEVRVIWPDGSEGPWENLAADSFYHLPKGGAAVKR</sequence>